<dbReference type="Proteomes" id="UP000289152">
    <property type="component" value="Unassembled WGS sequence"/>
</dbReference>
<feature type="compositionally biased region" description="Polar residues" evidence="1">
    <location>
        <begin position="1"/>
        <end position="11"/>
    </location>
</feature>
<evidence type="ECO:0000313" key="2">
    <source>
        <dbReference type="EMBL" id="RXK39219.1"/>
    </source>
</evidence>
<reference evidence="2 3" key="1">
    <citation type="submission" date="2016-06" db="EMBL/GenBank/DDBJ databases">
        <title>Evolution of pathogenesis and genome organization in the Tremellales.</title>
        <authorList>
            <person name="Cuomo C."/>
            <person name="Litvintseva A."/>
            <person name="Heitman J."/>
            <person name="Chen Y."/>
            <person name="Sun S."/>
            <person name="Springer D."/>
            <person name="Dromer F."/>
            <person name="Young S."/>
            <person name="Zeng Q."/>
            <person name="Chapman S."/>
            <person name="Gujja S."/>
            <person name="Saif S."/>
            <person name="Birren B."/>
        </authorList>
    </citation>
    <scope>NUCLEOTIDE SEQUENCE [LARGE SCALE GENOMIC DNA]</scope>
    <source>
        <strain evidence="2 3">ATCC 28783</strain>
    </source>
</reference>
<comment type="caution">
    <text evidence="2">The sequence shown here is derived from an EMBL/GenBank/DDBJ whole genome shotgun (WGS) entry which is preliminary data.</text>
</comment>
<protein>
    <submittedName>
        <fullName evidence="2">Uncharacterized protein</fullName>
    </submittedName>
</protein>
<dbReference type="AlphaFoldDB" id="A0A4Q1BMZ6"/>
<proteinExistence type="predicted"/>
<dbReference type="VEuPathDB" id="FungiDB:TREMEDRAFT_58748"/>
<name>A0A4Q1BMZ6_TREME</name>
<feature type="region of interest" description="Disordered" evidence="1">
    <location>
        <begin position="1"/>
        <end position="30"/>
    </location>
</feature>
<organism evidence="2 3">
    <name type="scientific">Tremella mesenterica</name>
    <name type="common">Jelly fungus</name>
    <dbReference type="NCBI Taxonomy" id="5217"/>
    <lineage>
        <taxon>Eukaryota</taxon>
        <taxon>Fungi</taxon>
        <taxon>Dikarya</taxon>
        <taxon>Basidiomycota</taxon>
        <taxon>Agaricomycotina</taxon>
        <taxon>Tremellomycetes</taxon>
        <taxon>Tremellales</taxon>
        <taxon>Tremellaceae</taxon>
        <taxon>Tremella</taxon>
    </lineage>
</organism>
<dbReference type="EMBL" id="SDIL01000034">
    <property type="protein sequence ID" value="RXK39219.1"/>
    <property type="molecule type" value="Genomic_DNA"/>
</dbReference>
<keyword evidence="3" id="KW-1185">Reference proteome</keyword>
<dbReference type="InParanoid" id="A0A4Q1BMZ6"/>
<evidence type="ECO:0000256" key="1">
    <source>
        <dbReference type="SAM" id="MobiDB-lite"/>
    </source>
</evidence>
<accession>A0A4Q1BMZ6</accession>
<evidence type="ECO:0000313" key="3">
    <source>
        <dbReference type="Proteomes" id="UP000289152"/>
    </source>
</evidence>
<sequence>MIEFSDSTTIPSDCLSDRKSDETPIFHTEEESTDSVRSYLSDRVESLSRLEFRLTADFLRFFRGNSFPIYEPDELEETKGRSSWISQVRWSIPQVNDCPERSELDIYKTIDWAIFTAKKQIREAGEVLGDVDDLEEKIEIAHQEIWSELLASITDGDGSMTEEDEDDKT</sequence>
<feature type="compositionally biased region" description="Basic and acidic residues" evidence="1">
    <location>
        <begin position="15"/>
        <end position="30"/>
    </location>
</feature>
<gene>
    <name evidence="2" type="ORF">M231_03439</name>
</gene>